<protein>
    <submittedName>
        <fullName evidence="2">Uncharacterized protein</fullName>
    </submittedName>
</protein>
<dbReference type="EMBL" id="FMVC01000003">
    <property type="protein sequence ID" value="SCY41978.1"/>
    <property type="molecule type" value="Genomic_DNA"/>
</dbReference>
<accession>A0AAC9D2L7</accession>
<evidence type="ECO:0000313" key="2">
    <source>
        <dbReference type="EMBL" id="AOC96826.1"/>
    </source>
</evidence>
<dbReference type="Proteomes" id="UP000199307">
    <property type="component" value="Unassembled WGS sequence"/>
</dbReference>
<keyword evidence="1" id="KW-0812">Transmembrane</keyword>
<evidence type="ECO:0000313" key="4">
    <source>
        <dbReference type="Proteomes" id="UP000093276"/>
    </source>
</evidence>
<gene>
    <name evidence="2" type="ORF">BB050_03747</name>
    <name evidence="3" type="ORF">SAMN02927916_2003</name>
</gene>
<evidence type="ECO:0000313" key="5">
    <source>
        <dbReference type="Proteomes" id="UP000199307"/>
    </source>
</evidence>
<keyword evidence="1" id="KW-1133">Transmembrane helix</keyword>
<sequence length="146" mass="16408">MISNILMLFFFVTFSCLTFNHKIMKNSKLFTLVIAIAIVVLIVSCHRKRDKLVNSWKVTAVEPKEAVSDSTKNAILTNGMLTFTEDGHVTGYLLREITDGTYALTQKGKKLVIKDEVGTPYVCESTITDDKLILDTKEAKLTFDKI</sequence>
<reference evidence="3 5" key="2">
    <citation type="submission" date="2016-10" db="EMBL/GenBank/DDBJ databases">
        <authorList>
            <person name="Varghese N."/>
            <person name="Submissions S."/>
        </authorList>
    </citation>
    <scope>NUCLEOTIDE SEQUENCE [LARGE SCALE GENOMIC DNA]</scope>
    <source>
        <strain evidence="3 5">CGMCC 1.6859</strain>
    </source>
</reference>
<dbReference type="KEGG" id="fjg:BB050_03747"/>
<name>A0AAC9D2L7_9FLAO</name>
<dbReference type="Proteomes" id="UP000093276">
    <property type="component" value="Chromosome"/>
</dbReference>
<feature type="transmembrane region" description="Helical" evidence="1">
    <location>
        <begin position="28"/>
        <end position="45"/>
    </location>
</feature>
<dbReference type="AlphaFoldDB" id="A0AAC9D2L7"/>
<evidence type="ECO:0000313" key="3">
    <source>
        <dbReference type="EMBL" id="SCY41978.1"/>
    </source>
</evidence>
<reference evidence="2 4" key="1">
    <citation type="submission" date="2016-08" db="EMBL/GenBank/DDBJ databases">
        <title>Complete genome sequence of Flavobacterium johnsoniae strain GSE09, a volatile-producing biocontrol agent isolated from cucumber (Cucumis sativus).</title>
        <authorList>
            <person name="Jeong J.-J."/>
            <person name="Oh J.Y."/>
            <person name="Jim Y.J."/>
            <person name="Sang M.K."/>
            <person name="Kim K.D."/>
        </authorList>
    </citation>
    <scope>NUCLEOTIDE SEQUENCE [LARGE SCALE GENOMIC DNA]</scope>
    <source>
        <strain evidence="2 4">GSE09</strain>
    </source>
</reference>
<organism evidence="2 4">
    <name type="scientific">Flavobacterium anhuiense</name>
    <dbReference type="NCBI Taxonomy" id="459526"/>
    <lineage>
        <taxon>Bacteria</taxon>
        <taxon>Pseudomonadati</taxon>
        <taxon>Bacteroidota</taxon>
        <taxon>Flavobacteriia</taxon>
        <taxon>Flavobacteriales</taxon>
        <taxon>Flavobacteriaceae</taxon>
        <taxon>Flavobacterium</taxon>
    </lineage>
</organism>
<evidence type="ECO:0000256" key="1">
    <source>
        <dbReference type="SAM" id="Phobius"/>
    </source>
</evidence>
<keyword evidence="1" id="KW-0472">Membrane</keyword>
<proteinExistence type="predicted"/>
<dbReference type="EMBL" id="CP016907">
    <property type="protein sequence ID" value="AOC96826.1"/>
    <property type="molecule type" value="Genomic_DNA"/>
</dbReference>
<keyword evidence="5" id="KW-1185">Reference proteome</keyword>